<dbReference type="Pfam" id="PF00248">
    <property type="entry name" value="Aldo_ket_red"/>
    <property type="match status" value="1"/>
</dbReference>
<comment type="caution">
    <text evidence="3">The sequence shown here is derived from an EMBL/GenBank/DDBJ whole genome shotgun (WGS) entry which is preliminary data.</text>
</comment>
<keyword evidence="1" id="KW-0560">Oxidoreductase</keyword>
<organism evidence="3 4">
    <name type="scientific">Thalassobaculum fulvum</name>
    <dbReference type="NCBI Taxonomy" id="1633335"/>
    <lineage>
        <taxon>Bacteria</taxon>
        <taxon>Pseudomonadati</taxon>
        <taxon>Pseudomonadota</taxon>
        <taxon>Alphaproteobacteria</taxon>
        <taxon>Rhodospirillales</taxon>
        <taxon>Thalassobaculaceae</taxon>
        <taxon>Thalassobaculum</taxon>
    </lineage>
</organism>
<evidence type="ECO:0000256" key="1">
    <source>
        <dbReference type="ARBA" id="ARBA00023002"/>
    </source>
</evidence>
<dbReference type="InterPro" id="IPR020471">
    <property type="entry name" value="AKR"/>
</dbReference>
<dbReference type="SUPFAM" id="SSF51430">
    <property type="entry name" value="NAD(P)-linked oxidoreductase"/>
    <property type="match status" value="1"/>
</dbReference>
<dbReference type="Gene3D" id="3.20.20.100">
    <property type="entry name" value="NADP-dependent oxidoreductase domain"/>
    <property type="match status" value="1"/>
</dbReference>
<accession>A0A918XPV3</accession>
<dbReference type="CDD" id="cd19076">
    <property type="entry name" value="AKR_AKR13A_13D"/>
    <property type="match status" value="1"/>
</dbReference>
<dbReference type="Proteomes" id="UP000630353">
    <property type="component" value="Unassembled WGS sequence"/>
</dbReference>
<reference evidence="3" key="1">
    <citation type="journal article" date="2014" name="Int. J. Syst. Evol. Microbiol.">
        <title>Complete genome sequence of Corynebacterium casei LMG S-19264T (=DSM 44701T), isolated from a smear-ripened cheese.</title>
        <authorList>
            <consortium name="US DOE Joint Genome Institute (JGI-PGF)"/>
            <person name="Walter F."/>
            <person name="Albersmeier A."/>
            <person name="Kalinowski J."/>
            <person name="Ruckert C."/>
        </authorList>
    </citation>
    <scope>NUCLEOTIDE SEQUENCE</scope>
    <source>
        <strain evidence="3">KCTC 42651</strain>
    </source>
</reference>
<gene>
    <name evidence="3" type="ORF">GCM10017083_11460</name>
</gene>
<dbReference type="RefSeq" id="WP_189987965.1">
    <property type="nucleotide sequence ID" value="NZ_BMZS01000002.1"/>
</dbReference>
<protein>
    <submittedName>
        <fullName evidence="3">Oxidoreductase</fullName>
    </submittedName>
</protein>
<evidence type="ECO:0000313" key="4">
    <source>
        <dbReference type="Proteomes" id="UP000630353"/>
    </source>
</evidence>
<name>A0A918XPV3_9PROT</name>
<feature type="domain" description="NADP-dependent oxidoreductase" evidence="2">
    <location>
        <begin position="15"/>
        <end position="304"/>
    </location>
</feature>
<dbReference type="PANTHER" id="PTHR43625:SF40">
    <property type="entry name" value="ALDO-KETO REDUCTASE YAKC [NADP(+)]"/>
    <property type="match status" value="1"/>
</dbReference>
<dbReference type="AlphaFoldDB" id="A0A918XPV3"/>
<reference evidence="3" key="2">
    <citation type="submission" date="2020-09" db="EMBL/GenBank/DDBJ databases">
        <authorList>
            <person name="Sun Q."/>
            <person name="Kim S."/>
        </authorList>
    </citation>
    <scope>NUCLEOTIDE SEQUENCE</scope>
    <source>
        <strain evidence="3">KCTC 42651</strain>
    </source>
</reference>
<sequence length="326" mass="34782">MRIRRMGGGLDLPVIGLGCMVMPGFYGPADEAESIATLHRAAEIGVTHLDTSDAYGAGRNEELIGNAIKGRRDRYVIASKFGNTRTPDGKPAADGRPDYVQQACEASLKRLGIDVIDLYYQHRVDTSVPIEDTVGAMARLVEQGKVRFLGLSEAAPDTIRRAHAVHPIAALQTEYSLWSRDSEQHVLPLTAELGIGYVAYSPLGRGMLGGEVAGADSIGEGDRRREHPRFQGDNLAHNLALVDKLRAVADAKGCTPAQIAIAWVLARADNIVAIPGTRRVRHLEANAAAAEIALSAADLAALDAAFPPGAAHGDRYPAAQLAMLHH</sequence>
<dbReference type="InterPro" id="IPR050791">
    <property type="entry name" value="Aldo-Keto_reductase"/>
</dbReference>
<dbReference type="InterPro" id="IPR023210">
    <property type="entry name" value="NADP_OxRdtase_dom"/>
</dbReference>
<keyword evidence="4" id="KW-1185">Reference proteome</keyword>
<proteinExistence type="predicted"/>
<dbReference type="EMBL" id="BMZS01000002">
    <property type="protein sequence ID" value="GHD44246.1"/>
    <property type="molecule type" value="Genomic_DNA"/>
</dbReference>
<evidence type="ECO:0000313" key="3">
    <source>
        <dbReference type="EMBL" id="GHD44246.1"/>
    </source>
</evidence>
<evidence type="ECO:0000259" key="2">
    <source>
        <dbReference type="Pfam" id="PF00248"/>
    </source>
</evidence>
<dbReference type="GO" id="GO:0016491">
    <property type="term" value="F:oxidoreductase activity"/>
    <property type="evidence" value="ECO:0007669"/>
    <property type="project" value="UniProtKB-KW"/>
</dbReference>
<dbReference type="GO" id="GO:0005737">
    <property type="term" value="C:cytoplasm"/>
    <property type="evidence" value="ECO:0007669"/>
    <property type="project" value="TreeGrafter"/>
</dbReference>
<dbReference type="InterPro" id="IPR036812">
    <property type="entry name" value="NAD(P)_OxRdtase_dom_sf"/>
</dbReference>
<dbReference type="PANTHER" id="PTHR43625">
    <property type="entry name" value="AFLATOXIN B1 ALDEHYDE REDUCTASE"/>
    <property type="match status" value="1"/>
</dbReference>
<dbReference type="PRINTS" id="PR00069">
    <property type="entry name" value="ALDKETRDTASE"/>
</dbReference>